<organism evidence="1 2">
    <name type="scientific">Fibrella aquatilis</name>
    <dbReference type="NCBI Taxonomy" id="2817059"/>
    <lineage>
        <taxon>Bacteria</taxon>
        <taxon>Pseudomonadati</taxon>
        <taxon>Bacteroidota</taxon>
        <taxon>Cytophagia</taxon>
        <taxon>Cytophagales</taxon>
        <taxon>Spirosomataceae</taxon>
        <taxon>Fibrella</taxon>
    </lineage>
</organism>
<sequence length="145" mass="16881">MKIQFLTLLLSFTLTKGIAQNVKISLYFHIENILPSADKLRVVTVTVNGEEIKLNVDDTGFFIPDSLFKRKANLRIKANGKQYQFSNIVLNWQPAYPKWILSVDYQPISKTHKYLIVNVRRKVRWLYTLDKGTGSLITEYRFSKP</sequence>
<accession>A0A939G907</accession>
<gene>
    <name evidence="1" type="ORF">J2I48_13540</name>
</gene>
<dbReference type="Proteomes" id="UP000664795">
    <property type="component" value="Unassembled WGS sequence"/>
</dbReference>
<dbReference type="RefSeq" id="WP_207336000.1">
    <property type="nucleotide sequence ID" value="NZ_JAFMYU010000010.1"/>
</dbReference>
<keyword evidence="2" id="KW-1185">Reference proteome</keyword>
<comment type="caution">
    <text evidence="1">The sequence shown here is derived from an EMBL/GenBank/DDBJ whole genome shotgun (WGS) entry which is preliminary data.</text>
</comment>
<proteinExistence type="predicted"/>
<protein>
    <submittedName>
        <fullName evidence="1">Uncharacterized protein</fullName>
    </submittedName>
</protein>
<evidence type="ECO:0000313" key="2">
    <source>
        <dbReference type="Proteomes" id="UP000664795"/>
    </source>
</evidence>
<dbReference type="AlphaFoldDB" id="A0A939G907"/>
<name>A0A939G907_9BACT</name>
<evidence type="ECO:0000313" key="1">
    <source>
        <dbReference type="EMBL" id="MBO0932028.1"/>
    </source>
</evidence>
<dbReference type="EMBL" id="JAFMYU010000010">
    <property type="protein sequence ID" value="MBO0932028.1"/>
    <property type="molecule type" value="Genomic_DNA"/>
</dbReference>
<reference evidence="1 2" key="1">
    <citation type="submission" date="2021-03" db="EMBL/GenBank/DDBJ databases">
        <title>Fibrella sp. HMF5036 genome sequencing and assembly.</title>
        <authorList>
            <person name="Kang H."/>
            <person name="Kim H."/>
            <person name="Bae S."/>
            <person name="Joh K."/>
        </authorList>
    </citation>
    <scope>NUCLEOTIDE SEQUENCE [LARGE SCALE GENOMIC DNA]</scope>
    <source>
        <strain evidence="1 2">HMF5036</strain>
    </source>
</reference>